<protein>
    <recommendedName>
        <fullName evidence="4">Transmembrane protein 109</fullName>
    </recommendedName>
</protein>
<dbReference type="GO" id="GO:0042771">
    <property type="term" value="P:intrinsic apoptotic signaling pathway in response to DNA damage by p53 class mediator"/>
    <property type="evidence" value="ECO:0007669"/>
    <property type="project" value="TreeGrafter"/>
</dbReference>
<dbReference type="InterPro" id="IPR039492">
    <property type="entry name" value="TMEM109"/>
</dbReference>
<dbReference type="Ensembl" id="ENSJHYT00000008762.1">
    <property type="protein sequence ID" value="ENSJHYP00000007166.1"/>
    <property type="gene ID" value="ENSJHYG00000005751.1"/>
</dbReference>
<dbReference type="Proteomes" id="UP000694408">
    <property type="component" value="Unplaced"/>
</dbReference>
<name>A0A8C5IQ00_JUNHY</name>
<evidence type="ECO:0000256" key="1">
    <source>
        <dbReference type="SAM" id="MobiDB-lite"/>
    </source>
</evidence>
<dbReference type="PANTHER" id="PTHR14550:SF2">
    <property type="entry name" value="TRANSMEMBRANE PROTEIN 109"/>
    <property type="match status" value="1"/>
</dbReference>
<evidence type="ECO:0000313" key="2">
    <source>
        <dbReference type="Ensembl" id="ENSJHYP00000007166.1"/>
    </source>
</evidence>
<proteinExistence type="predicted"/>
<organism evidence="2 3">
    <name type="scientific">Junco hyemalis</name>
    <name type="common">Dark-eyed junco</name>
    <dbReference type="NCBI Taxonomy" id="40217"/>
    <lineage>
        <taxon>Eukaryota</taxon>
        <taxon>Metazoa</taxon>
        <taxon>Chordata</taxon>
        <taxon>Craniata</taxon>
        <taxon>Vertebrata</taxon>
        <taxon>Euteleostomi</taxon>
        <taxon>Archelosauria</taxon>
        <taxon>Archosauria</taxon>
        <taxon>Dinosauria</taxon>
        <taxon>Saurischia</taxon>
        <taxon>Theropoda</taxon>
        <taxon>Coelurosauria</taxon>
        <taxon>Aves</taxon>
        <taxon>Neognathae</taxon>
        <taxon>Neoaves</taxon>
        <taxon>Telluraves</taxon>
        <taxon>Australaves</taxon>
        <taxon>Passeriformes</taxon>
        <taxon>Passerellidae</taxon>
        <taxon>Junco</taxon>
    </lineage>
</organism>
<feature type="compositionally biased region" description="Low complexity" evidence="1">
    <location>
        <begin position="50"/>
        <end position="65"/>
    </location>
</feature>
<dbReference type="Pfam" id="PF14965">
    <property type="entry name" value="BRI3BP"/>
    <property type="match status" value="1"/>
</dbReference>
<evidence type="ECO:0000313" key="3">
    <source>
        <dbReference type="Proteomes" id="UP000694408"/>
    </source>
</evidence>
<evidence type="ECO:0008006" key="4">
    <source>
        <dbReference type="Google" id="ProtNLM"/>
    </source>
</evidence>
<reference evidence="2" key="2">
    <citation type="submission" date="2025-09" db="UniProtKB">
        <authorList>
            <consortium name="Ensembl"/>
        </authorList>
    </citation>
    <scope>IDENTIFICATION</scope>
</reference>
<sequence length="353" mass="37232">MSAMAEAGGSRLSGYGPAALPRLFPVLLSGPGSRFRFRLARAAPAPLPSAHAGAAAAGTGSAPGIPRAPPAGGNGASRRAPRAAARLRLLPWGLRSRHAPRPSRELQLPACPAAEPREAPIPGSRMGSAVGHRVLLALLLWIPFLMGSAGDGAKDGPEGFRGHATTSDDFLLRLGRSTWDTLESWVGHQPLRVVAESLSTTLWIVSSGISAALSTLCGILGDLLAASSINGHRLVRTAALAPGEVQRVLLWAVAALLGSWVLTRLRGLLLPLLRGLKLFFFLGAFLHVAASQESPTVQAGMLLGLWLLYTFLGSLVASPDPSARLDAAVKSLEWKVEELRRRQKFGGPRNRED</sequence>
<dbReference type="PANTHER" id="PTHR14550">
    <property type="entry name" value="TRANSMEMBRANE PROTEIN 109"/>
    <property type="match status" value="1"/>
</dbReference>
<keyword evidence="3" id="KW-1185">Reference proteome</keyword>
<dbReference type="AlphaFoldDB" id="A0A8C5IQ00"/>
<reference evidence="2" key="1">
    <citation type="submission" date="2025-08" db="UniProtKB">
        <authorList>
            <consortium name="Ensembl"/>
        </authorList>
    </citation>
    <scope>IDENTIFICATION</scope>
</reference>
<accession>A0A8C5IQ00</accession>
<dbReference type="GO" id="GO:0071480">
    <property type="term" value="P:cellular response to gamma radiation"/>
    <property type="evidence" value="ECO:0007669"/>
    <property type="project" value="InterPro"/>
</dbReference>
<feature type="region of interest" description="Disordered" evidence="1">
    <location>
        <begin position="50"/>
        <end position="80"/>
    </location>
</feature>